<evidence type="ECO:0000313" key="3">
    <source>
        <dbReference type="Proteomes" id="UP000216057"/>
    </source>
</evidence>
<evidence type="ECO:0000313" key="2">
    <source>
        <dbReference type="EMBL" id="QOL31713.1"/>
    </source>
</evidence>
<name>A0A261G9Z1_9BIFI</name>
<keyword evidence="4" id="KW-1185">Reference proteome</keyword>
<evidence type="ECO:0000313" key="4">
    <source>
        <dbReference type="Proteomes" id="UP000593943"/>
    </source>
</evidence>
<dbReference type="KEGG" id="beu:BE0216_03975"/>
<dbReference type="AlphaFoldDB" id="A0A261G9Z1"/>
<reference evidence="1 3" key="1">
    <citation type="journal article" date="2017" name="BMC Genomics">
        <title>Comparative genomic and phylogenomic analyses of the Bifidobacteriaceae family.</title>
        <authorList>
            <person name="Lugli G.A."/>
            <person name="Milani C."/>
            <person name="Turroni F."/>
            <person name="Duranti S."/>
            <person name="Mancabelli L."/>
            <person name="Mangifesta M."/>
            <person name="Ferrario C."/>
            <person name="Modesto M."/>
            <person name="Mattarelli P."/>
            <person name="Jiri K."/>
            <person name="van Sinderen D."/>
            <person name="Ventura M."/>
        </authorList>
    </citation>
    <scope>NUCLEOTIDE SEQUENCE [LARGE SCALE GENOMIC DNA]</scope>
    <source>
        <strain evidence="1 3">DSM 100216</strain>
    </source>
</reference>
<proteinExistence type="predicted"/>
<dbReference type="RefSeq" id="WP_158217207.1">
    <property type="nucleotide sequence ID" value="NZ_CP062938.1"/>
</dbReference>
<dbReference type="Proteomes" id="UP000593943">
    <property type="component" value="Chromosome"/>
</dbReference>
<dbReference type="EMBL" id="MWWZ01000006">
    <property type="protein sequence ID" value="OZG68230.1"/>
    <property type="molecule type" value="Genomic_DNA"/>
</dbReference>
<reference evidence="2 4" key="2">
    <citation type="submission" date="2020-10" db="EMBL/GenBank/DDBJ databases">
        <title>Genome sequencing of Bifidobacterium eulemuris_DSMZ_100216.</title>
        <authorList>
            <person name="Kim J."/>
        </authorList>
    </citation>
    <scope>NUCLEOTIDE SEQUENCE [LARGE SCALE GENOMIC DNA]</scope>
    <source>
        <strain evidence="2 4">DSM 100216</strain>
    </source>
</reference>
<dbReference type="EMBL" id="CP062938">
    <property type="protein sequence ID" value="QOL31713.1"/>
    <property type="molecule type" value="Genomic_DNA"/>
</dbReference>
<accession>A0A261G9Z1</accession>
<dbReference type="Proteomes" id="UP000216057">
    <property type="component" value="Unassembled WGS sequence"/>
</dbReference>
<protein>
    <submittedName>
        <fullName evidence="1">Uncharacterized protein</fullName>
    </submittedName>
</protein>
<gene>
    <name evidence="2" type="ORF">BE0216_03975</name>
    <name evidence="1" type="ORF">BEUL_1243</name>
</gene>
<evidence type="ECO:0000313" key="1">
    <source>
        <dbReference type="EMBL" id="OZG68230.1"/>
    </source>
</evidence>
<sequence length="49" mass="5334">MSGYDAKIFTRAQLSKAISRALDDGIYEADSLADAVYDGELGTYTEVLE</sequence>
<organism evidence="1 3">
    <name type="scientific">Bifidobacterium eulemuris</name>
    <dbReference type="NCBI Taxonomy" id="1765219"/>
    <lineage>
        <taxon>Bacteria</taxon>
        <taxon>Bacillati</taxon>
        <taxon>Actinomycetota</taxon>
        <taxon>Actinomycetes</taxon>
        <taxon>Bifidobacteriales</taxon>
        <taxon>Bifidobacteriaceae</taxon>
        <taxon>Bifidobacterium</taxon>
    </lineage>
</organism>